<protein>
    <submittedName>
        <fullName evidence="1">Uncharacterized protein</fullName>
    </submittedName>
</protein>
<keyword evidence="2" id="KW-1185">Reference proteome</keyword>
<organism evidence="1 2">
    <name type="scientific">Artomyces pyxidatus</name>
    <dbReference type="NCBI Taxonomy" id="48021"/>
    <lineage>
        <taxon>Eukaryota</taxon>
        <taxon>Fungi</taxon>
        <taxon>Dikarya</taxon>
        <taxon>Basidiomycota</taxon>
        <taxon>Agaricomycotina</taxon>
        <taxon>Agaricomycetes</taxon>
        <taxon>Russulales</taxon>
        <taxon>Auriscalpiaceae</taxon>
        <taxon>Artomyces</taxon>
    </lineage>
</organism>
<sequence>FVPSLGACGLTSTSTDLIVAAAAQVFDTLLRTVSRVFAVPVCLGLTCARQPMARLKATIVDRCVACVGPDDLDFSPAAFSVLASVDLGRVPVAW</sequence>
<evidence type="ECO:0000313" key="2">
    <source>
        <dbReference type="Proteomes" id="UP000814140"/>
    </source>
</evidence>
<dbReference type="Proteomes" id="UP000814140">
    <property type="component" value="Unassembled WGS sequence"/>
</dbReference>
<name>A0ACB8SGN5_9AGAM</name>
<accession>A0ACB8SGN5</accession>
<reference evidence="1" key="1">
    <citation type="submission" date="2021-03" db="EMBL/GenBank/DDBJ databases">
        <authorList>
            <consortium name="DOE Joint Genome Institute"/>
            <person name="Ahrendt S."/>
            <person name="Looney B.P."/>
            <person name="Miyauchi S."/>
            <person name="Morin E."/>
            <person name="Drula E."/>
            <person name="Courty P.E."/>
            <person name="Chicoki N."/>
            <person name="Fauchery L."/>
            <person name="Kohler A."/>
            <person name="Kuo A."/>
            <person name="Labutti K."/>
            <person name="Pangilinan J."/>
            <person name="Lipzen A."/>
            <person name="Riley R."/>
            <person name="Andreopoulos W."/>
            <person name="He G."/>
            <person name="Johnson J."/>
            <person name="Barry K.W."/>
            <person name="Grigoriev I.V."/>
            <person name="Nagy L."/>
            <person name="Hibbett D."/>
            <person name="Henrissat B."/>
            <person name="Matheny P.B."/>
            <person name="Labbe J."/>
            <person name="Martin F."/>
        </authorList>
    </citation>
    <scope>NUCLEOTIDE SEQUENCE</scope>
    <source>
        <strain evidence="1">HHB10654</strain>
    </source>
</reference>
<proteinExistence type="predicted"/>
<dbReference type="EMBL" id="MU277327">
    <property type="protein sequence ID" value="KAI0054946.1"/>
    <property type="molecule type" value="Genomic_DNA"/>
</dbReference>
<feature type="non-terminal residue" evidence="1">
    <location>
        <position position="94"/>
    </location>
</feature>
<reference evidence="1" key="2">
    <citation type="journal article" date="2022" name="New Phytol.">
        <title>Evolutionary transition to the ectomycorrhizal habit in the genomes of a hyperdiverse lineage of mushroom-forming fungi.</title>
        <authorList>
            <person name="Looney B."/>
            <person name="Miyauchi S."/>
            <person name="Morin E."/>
            <person name="Drula E."/>
            <person name="Courty P.E."/>
            <person name="Kohler A."/>
            <person name="Kuo A."/>
            <person name="LaButti K."/>
            <person name="Pangilinan J."/>
            <person name="Lipzen A."/>
            <person name="Riley R."/>
            <person name="Andreopoulos W."/>
            <person name="He G."/>
            <person name="Johnson J."/>
            <person name="Nolan M."/>
            <person name="Tritt A."/>
            <person name="Barry K.W."/>
            <person name="Grigoriev I.V."/>
            <person name="Nagy L.G."/>
            <person name="Hibbett D."/>
            <person name="Henrissat B."/>
            <person name="Matheny P.B."/>
            <person name="Labbe J."/>
            <person name="Martin F.M."/>
        </authorList>
    </citation>
    <scope>NUCLEOTIDE SEQUENCE</scope>
    <source>
        <strain evidence="1">HHB10654</strain>
    </source>
</reference>
<feature type="non-terminal residue" evidence="1">
    <location>
        <position position="1"/>
    </location>
</feature>
<comment type="caution">
    <text evidence="1">The sequence shown here is derived from an EMBL/GenBank/DDBJ whole genome shotgun (WGS) entry which is preliminary data.</text>
</comment>
<evidence type="ECO:0000313" key="1">
    <source>
        <dbReference type="EMBL" id="KAI0054946.1"/>
    </source>
</evidence>
<gene>
    <name evidence="1" type="ORF">BV25DRAFT_1790701</name>
</gene>